<organism evidence="2 3">
    <name type="scientific">Rhizobium sullae</name>
    <name type="common">Rhizobium hedysari</name>
    <dbReference type="NCBI Taxonomy" id="50338"/>
    <lineage>
        <taxon>Bacteria</taxon>
        <taxon>Pseudomonadati</taxon>
        <taxon>Pseudomonadota</taxon>
        <taxon>Alphaproteobacteria</taxon>
        <taxon>Hyphomicrobiales</taxon>
        <taxon>Rhizobiaceae</taxon>
        <taxon>Rhizobium/Agrobacterium group</taxon>
        <taxon>Rhizobium</taxon>
    </lineage>
</organism>
<evidence type="ECO:0000313" key="2">
    <source>
        <dbReference type="EMBL" id="TCU09644.1"/>
    </source>
</evidence>
<comment type="caution">
    <text evidence="2">The sequence shown here is derived from an EMBL/GenBank/DDBJ whole genome shotgun (WGS) entry which is preliminary data.</text>
</comment>
<accession>A0A4R3PSL6</accession>
<feature type="compositionally biased region" description="Basic and acidic residues" evidence="1">
    <location>
        <begin position="57"/>
        <end position="66"/>
    </location>
</feature>
<dbReference type="OrthoDB" id="8129930at2"/>
<gene>
    <name evidence="2" type="ORF">EV132_12444</name>
</gene>
<evidence type="ECO:0008006" key="4">
    <source>
        <dbReference type="Google" id="ProtNLM"/>
    </source>
</evidence>
<dbReference type="RefSeq" id="WP_087001689.1">
    <property type="nucleotide sequence ID" value="NZ_FWER01000034.1"/>
</dbReference>
<feature type="compositionally biased region" description="Basic and acidic residues" evidence="1">
    <location>
        <begin position="14"/>
        <end position="30"/>
    </location>
</feature>
<sequence>MPIDKVASPAVESLKQEQEEQRERARKSELDQGLEDTFPASDPVSVTRSSRPSGRADTTEAERLKNQPDVSTENEPDFPLADEVLEPRGDRRNAAGRSGEAAVPPKSEAKLVEPASAVAAGTLRVAKTGAERFVAGIEDQIKERPLLSVGIVAAIAYVWGATR</sequence>
<dbReference type="AlphaFoldDB" id="A0A4R3PSL6"/>
<dbReference type="Proteomes" id="UP000294576">
    <property type="component" value="Unassembled WGS sequence"/>
</dbReference>
<dbReference type="EMBL" id="SMBH01000024">
    <property type="protein sequence ID" value="TCU09644.1"/>
    <property type="molecule type" value="Genomic_DNA"/>
</dbReference>
<feature type="region of interest" description="Disordered" evidence="1">
    <location>
        <begin position="1"/>
        <end position="112"/>
    </location>
</feature>
<evidence type="ECO:0000256" key="1">
    <source>
        <dbReference type="SAM" id="MobiDB-lite"/>
    </source>
</evidence>
<reference evidence="2 3" key="1">
    <citation type="submission" date="2019-03" db="EMBL/GenBank/DDBJ databases">
        <title>Genomic Encyclopedia of Type Strains, Phase IV (KMG-V): Genome sequencing to study the core and pangenomes of soil and plant-associated prokaryotes.</title>
        <authorList>
            <person name="Whitman W."/>
        </authorList>
    </citation>
    <scope>NUCLEOTIDE SEQUENCE [LARGE SCALE GENOMIC DNA]</scope>
    <source>
        <strain evidence="2 3">Hc14</strain>
    </source>
</reference>
<name>A0A4R3PSL6_RHISU</name>
<protein>
    <recommendedName>
        <fullName evidence="4">DUF883 domain-containing protein</fullName>
    </recommendedName>
</protein>
<evidence type="ECO:0000313" key="3">
    <source>
        <dbReference type="Proteomes" id="UP000294576"/>
    </source>
</evidence>
<proteinExistence type="predicted"/>